<dbReference type="AlphaFoldDB" id="A0A0F9T826"/>
<dbReference type="NCBIfam" id="TIGR01725">
    <property type="entry name" value="phge_HK97_gp10"/>
    <property type="match status" value="1"/>
</dbReference>
<dbReference type="InterPro" id="IPR010064">
    <property type="entry name" value="HK97-gp10_tail"/>
</dbReference>
<organism evidence="2">
    <name type="scientific">marine sediment metagenome</name>
    <dbReference type="NCBI Taxonomy" id="412755"/>
    <lineage>
        <taxon>unclassified sequences</taxon>
        <taxon>metagenomes</taxon>
        <taxon>ecological metagenomes</taxon>
    </lineage>
</organism>
<evidence type="ECO:0008006" key="3">
    <source>
        <dbReference type="Google" id="ProtNLM"/>
    </source>
</evidence>
<sequence>MASGLIWHGPSVKFKIKEGMQRNLMAAAIFVVGKVKQSLATAGPTKTNPHTPASGPGEPPHRRTGTLSRSITHEVTAATARVGTNIKYGKFLETGTSKMAARPYLRPGVYKNQREIKKILGRKIT</sequence>
<evidence type="ECO:0000256" key="1">
    <source>
        <dbReference type="SAM" id="MobiDB-lite"/>
    </source>
</evidence>
<dbReference type="EMBL" id="LAZR01001409">
    <property type="protein sequence ID" value="KKN45136.1"/>
    <property type="molecule type" value="Genomic_DNA"/>
</dbReference>
<evidence type="ECO:0000313" key="2">
    <source>
        <dbReference type="EMBL" id="KKN45136.1"/>
    </source>
</evidence>
<reference evidence="2" key="1">
    <citation type="journal article" date="2015" name="Nature">
        <title>Complex archaea that bridge the gap between prokaryotes and eukaryotes.</title>
        <authorList>
            <person name="Spang A."/>
            <person name="Saw J.H."/>
            <person name="Jorgensen S.L."/>
            <person name="Zaremba-Niedzwiedzka K."/>
            <person name="Martijn J."/>
            <person name="Lind A.E."/>
            <person name="van Eijk R."/>
            <person name="Schleper C."/>
            <person name="Guy L."/>
            <person name="Ettema T.J."/>
        </authorList>
    </citation>
    <scope>NUCLEOTIDE SEQUENCE</scope>
</reference>
<protein>
    <recommendedName>
        <fullName evidence="3">HK97 gp10 family phage protein</fullName>
    </recommendedName>
</protein>
<name>A0A0F9T826_9ZZZZ</name>
<proteinExistence type="predicted"/>
<gene>
    <name evidence="2" type="ORF">LCGC14_0685890</name>
</gene>
<feature type="region of interest" description="Disordered" evidence="1">
    <location>
        <begin position="40"/>
        <end position="69"/>
    </location>
</feature>
<feature type="compositionally biased region" description="Polar residues" evidence="1">
    <location>
        <begin position="40"/>
        <end position="51"/>
    </location>
</feature>
<comment type="caution">
    <text evidence="2">The sequence shown here is derived from an EMBL/GenBank/DDBJ whole genome shotgun (WGS) entry which is preliminary data.</text>
</comment>
<accession>A0A0F9T826</accession>